<dbReference type="SUPFAM" id="SSF48264">
    <property type="entry name" value="Cytochrome P450"/>
    <property type="match status" value="1"/>
</dbReference>
<accession>A0A2J6PEY6</accession>
<sequence>MFRNKKFRGPDANEFYPERWFGVEKERLKEMDDRMRLIFGFGKYKCLGKGVAMIELNKVFIELLRRSEPTIIDPKNSGSA</sequence>
<gene>
    <name evidence="1" type="ORF">NA56DRAFT_712989</name>
</gene>
<proteinExistence type="predicted"/>
<dbReference type="GO" id="GO:0004497">
    <property type="term" value="F:monooxygenase activity"/>
    <property type="evidence" value="ECO:0007669"/>
    <property type="project" value="InterPro"/>
</dbReference>
<dbReference type="Gene3D" id="1.10.630.10">
    <property type="entry name" value="Cytochrome P450"/>
    <property type="match status" value="1"/>
</dbReference>
<evidence type="ECO:0000313" key="1">
    <source>
        <dbReference type="EMBL" id="PMD12587.1"/>
    </source>
</evidence>
<dbReference type="Pfam" id="PF00067">
    <property type="entry name" value="p450"/>
    <property type="match status" value="1"/>
</dbReference>
<dbReference type="GO" id="GO:0016705">
    <property type="term" value="F:oxidoreductase activity, acting on paired donors, with incorporation or reduction of molecular oxygen"/>
    <property type="evidence" value="ECO:0007669"/>
    <property type="project" value="InterPro"/>
</dbReference>
<dbReference type="InterPro" id="IPR001128">
    <property type="entry name" value="Cyt_P450"/>
</dbReference>
<reference evidence="1 2" key="1">
    <citation type="submission" date="2016-05" db="EMBL/GenBank/DDBJ databases">
        <title>A degradative enzymes factory behind the ericoid mycorrhizal symbiosis.</title>
        <authorList>
            <consortium name="DOE Joint Genome Institute"/>
            <person name="Martino E."/>
            <person name="Morin E."/>
            <person name="Grelet G."/>
            <person name="Kuo A."/>
            <person name="Kohler A."/>
            <person name="Daghino S."/>
            <person name="Barry K."/>
            <person name="Choi C."/>
            <person name="Cichocki N."/>
            <person name="Clum A."/>
            <person name="Copeland A."/>
            <person name="Hainaut M."/>
            <person name="Haridas S."/>
            <person name="Labutti K."/>
            <person name="Lindquist E."/>
            <person name="Lipzen A."/>
            <person name="Khouja H.-R."/>
            <person name="Murat C."/>
            <person name="Ohm R."/>
            <person name="Olson A."/>
            <person name="Spatafora J."/>
            <person name="Veneault-Fourrey C."/>
            <person name="Henrissat B."/>
            <person name="Grigoriev I."/>
            <person name="Martin F."/>
            <person name="Perotto S."/>
        </authorList>
    </citation>
    <scope>NUCLEOTIDE SEQUENCE [LARGE SCALE GENOMIC DNA]</scope>
    <source>
        <strain evidence="1 2">UAMH 7357</strain>
    </source>
</reference>
<dbReference type="Proteomes" id="UP000235672">
    <property type="component" value="Unassembled WGS sequence"/>
</dbReference>
<dbReference type="GO" id="GO:0005506">
    <property type="term" value="F:iron ion binding"/>
    <property type="evidence" value="ECO:0007669"/>
    <property type="project" value="InterPro"/>
</dbReference>
<dbReference type="EMBL" id="KZ613547">
    <property type="protein sequence ID" value="PMD12587.1"/>
    <property type="molecule type" value="Genomic_DNA"/>
</dbReference>
<evidence type="ECO:0008006" key="3">
    <source>
        <dbReference type="Google" id="ProtNLM"/>
    </source>
</evidence>
<evidence type="ECO:0000313" key="2">
    <source>
        <dbReference type="Proteomes" id="UP000235672"/>
    </source>
</evidence>
<organism evidence="1 2">
    <name type="scientific">Hyaloscypha hepaticicola</name>
    <dbReference type="NCBI Taxonomy" id="2082293"/>
    <lineage>
        <taxon>Eukaryota</taxon>
        <taxon>Fungi</taxon>
        <taxon>Dikarya</taxon>
        <taxon>Ascomycota</taxon>
        <taxon>Pezizomycotina</taxon>
        <taxon>Leotiomycetes</taxon>
        <taxon>Helotiales</taxon>
        <taxon>Hyaloscyphaceae</taxon>
        <taxon>Hyaloscypha</taxon>
    </lineage>
</organism>
<protein>
    <recommendedName>
        <fullName evidence="3">Cytochrome P450</fullName>
    </recommendedName>
</protein>
<keyword evidence="2" id="KW-1185">Reference proteome</keyword>
<name>A0A2J6PEY6_9HELO</name>
<dbReference type="GO" id="GO:0020037">
    <property type="term" value="F:heme binding"/>
    <property type="evidence" value="ECO:0007669"/>
    <property type="project" value="InterPro"/>
</dbReference>
<dbReference type="AlphaFoldDB" id="A0A2J6PEY6"/>
<dbReference type="InterPro" id="IPR036396">
    <property type="entry name" value="Cyt_P450_sf"/>
</dbReference>
<dbReference type="STRING" id="1745343.A0A2J6PEY6"/>
<dbReference type="OrthoDB" id="1470350at2759"/>